<dbReference type="EMBL" id="LIIK01000008">
    <property type="protein sequence ID" value="KQM09277.1"/>
    <property type="molecule type" value="Genomic_DNA"/>
</dbReference>
<keyword evidence="1" id="KW-0472">Membrane</keyword>
<keyword evidence="1" id="KW-0812">Transmembrane</keyword>
<keyword evidence="1" id="KW-1133">Transmembrane helix</keyword>
<evidence type="ECO:0000256" key="1">
    <source>
        <dbReference type="SAM" id="Phobius"/>
    </source>
</evidence>
<feature type="transmembrane region" description="Helical" evidence="1">
    <location>
        <begin position="36"/>
        <end position="63"/>
    </location>
</feature>
<dbReference type="PATRIC" id="fig|1702214.3.peg.711"/>
<evidence type="ECO:0000313" key="3">
    <source>
        <dbReference type="Proteomes" id="UP000054172"/>
    </source>
</evidence>
<keyword evidence="3" id="KW-1185">Reference proteome</keyword>
<dbReference type="Proteomes" id="UP000054172">
    <property type="component" value="Unassembled WGS sequence"/>
</dbReference>
<reference evidence="2" key="1">
    <citation type="submission" date="2015-08" db="EMBL/GenBank/DDBJ databases">
        <title>Candidatus Bacteriodes Periocalifornicus.</title>
        <authorList>
            <person name="McLean J.S."/>
            <person name="Kelley S."/>
        </authorList>
    </citation>
    <scope>NUCLEOTIDE SEQUENCE [LARGE SCALE GENOMIC DNA]</scope>
    <source>
        <strain evidence="2">12B</strain>
    </source>
</reference>
<feature type="transmembrane region" description="Helical" evidence="1">
    <location>
        <begin position="7"/>
        <end position="24"/>
    </location>
</feature>
<name>A0A0Q4B8P1_9BACT</name>
<dbReference type="AlphaFoldDB" id="A0A0Q4B8P1"/>
<protein>
    <submittedName>
        <fullName evidence="2">Uncharacterized protein</fullName>
    </submittedName>
</protein>
<comment type="caution">
    <text evidence="2">The sequence shown here is derived from an EMBL/GenBank/DDBJ whole genome shotgun (WGS) entry which is preliminary data.</text>
</comment>
<organism evidence="2 3">
    <name type="scientific">Candidatus [Bacteroides] periocalifornicus</name>
    <dbReference type="NCBI Taxonomy" id="1702214"/>
    <lineage>
        <taxon>Bacteria</taxon>
        <taxon>Pseudomonadati</taxon>
        <taxon>Bacteroidota</taxon>
    </lineage>
</organism>
<evidence type="ECO:0000313" key="2">
    <source>
        <dbReference type="EMBL" id="KQM09277.1"/>
    </source>
</evidence>
<gene>
    <name evidence="2" type="ORF">AL399_02605</name>
</gene>
<proteinExistence type="predicted"/>
<sequence>MAYIKGIVLSIVLLALLIIAYFTLDMWGVGLPFSRGTLYSIVITVGIVDCVVILLLIFLPFLFKKEGAGYDKTGTGVAQRKRRKDQIIAE</sequence>
<dbReference type="STRING" id="1702214.AL399_02605"/>
<accession>A0A0Q4B8P1</accession>